<accession>A0A2A2WLG1</accession>
<dbReference type="Gene3D" id="3.90.1530.10">
    <property type="entry name" value="Conserved hypothetical protein from pyrococcus furiosus pfu- 392566-001, ParB domain"/>
    <property type="match status" value="1"/>
</dbReference>
<dbReference type="RefSeq" id="WP_095719252.1">
    <property type="nucleotide sequence ID" value="NZ_NTGA01000033.1"/>
</dbReference>
<reference evidence="4" key="1">
    <citation type="submission" date="2017-09" db="EMBL/GenBank/DDBJ databases">
        <authorList>
            <person name="Zhang Y."/>
            <person name="Huang X."/>
            <person name="Liu J."/>
            <person name="Lu L."/>
            <person name="Peng K."/>
        </authorList>
    </citation>
    <scope>NUCLEOTIDE SEQUENCE [LARGE SCALE GENOMIC DNA]</scope>
    <source>
        <strain evidence="4">S-XJ-1</strain>
    </source>
</reference>
<sequence>MDTTMNLIHVSPSELTLVSNIRDAKASDDLVASVREHGLLEPINAYRDDNNDLVVKHGHRRTLAAVAAELDQVPVIVTSAPADDLDGKTDLIAAQWDENQQRQNLTTREQAETIAQLAAFGVSPAQISKRLRVDRSTVDAATTMPDTDTLDRYDLTITQAAVVAEFADDDRAVDSLVRAAATGQFEHQAARLRQQRQIAAALAEARAQWEAKGVPVLEGWPAYDSKGEWVDRLVDVETGEKVTIDPDNPGDHLAVRLDADFTTVLTATGEPVDPYEIYEDDEEDRPEDAIIRSQVHEALVVQTRWYCDDLAARGWKTPWSTASQGEPTEEEREQKRAERRDVIAANKAWLAAEQVRRDWLKTFCARKAAPKNSAAFVAATITTSPHLLSADRLRGERETYLTVPDTEAMTTAKATMTSLAMCLIAHEVNTHKGSWRHIDRRTVAYLRFIEDQGYALSPVERRACGDHVDTDEL</sequence>
<dbReference type="Proteomes" id="UP000218810">
    <property type="component" value="Unassembled WGS sequence"/>
</dbReference>
<dbReference type="Pfam" id="PF02195">
    <property type="entry name" value="ParB_N"/>
    <property type="match status" value="1"/>
</dbReference>
<dbReference type="EMBL" id="NTGA01000033">
    <property type="protein sequence ID" value="PAY22005.1"/>
    <property type="molecule type" value="Genomic_DNA"/>
</dbReference>
<gene>
    <name evidence="3" type="ORF">CEY15_15945</name>
</gene>
<protein>
    <recommendedName>
        <fullName evidence="2">ParB-like N-terminal domain-containing protein</fullName>
    </recommendedName>
</protein>
<dbReference type="SUPFAM" id="SSF110849">
    <property type="entry name" value="ParB/Sulfiredoxin"/>
    <property type="match status" value="1"/>
</dbReference>
<dbReference type="OrthoDB" id="3846919at2"/>
<proteinExistence type="predicted"/>
<dbReference type="InterPro" id="IPR003115">
    <property type="entry name" value="ParB_N"/>
</dbReference>
<dbReference type="SMART" id="SM00470">
    <property type="entry name" value="ParB"/>
    <property type="match status" value="1"/>
</dbReference>
<dbReference type="AlphaFoldDB" id="A0A2A2WLG1"/>
<comment type="caution">
    <text evidence="3">The sequence shown here is derived from an EMBL/GenBank/DDBJ whole genome shotgun (WGS) entry which is preliminary data.</text>
</comment>
<name>A0A2A2WLG1_9ACTN</name>
<feature type="region of interest" description="Disordered" evidence="1">
    <location>
        <begin position="318"/>
        <end position="337"/>
    </location>
</feature>
<dbReference type="CDD" id="cd16387">
    <property type="entry name" value="ParB_N_Srx"/>
    <property type="match status" value="1"/>
</dbReference>
<dbReference type="GO" id="GO:0005694">
    <property type="term" value="C:chromosome"/>
    <property type="evidence" value="ECO:0007669"/>
    <property type="project" value="TreeGrafter"/>
</dbReference>
<evidence type="ECO:0000313" key="4">
    <source>
        <dbReference type="Proteomes" id="UP000218810"/>
    </source>
</evidence>
<evidence type="ECO:0000313" key="3">
    <source>
        <dbReference type="EMBL" id="PAY22005.1"/>
    </source>
</evidence>
<dbReference type="InterPro" id="IPR042075">
    <property type="entry name" value="KorB_DNA-db"/>
</dbReference>
<evidence type="ECO:0000256" key="1">
    <source>
        <dbReference type="SAM" id="MobiDB-lite"/>
    </source>
</evidence>
<dbReference type="PANTHER" id="PTHR33375">
    <property type="entry name" value="CHROMOSOME-PARTITIONING PROTEIN PARB-RELATED"/>
    <property type="match status" value="1"/>
</dbReference>
<dbReference type="Gene3D" id="1.10.10.730">
    <property type="entry name" value="KorB DNA-binding domain"/>
    <property type="match status" value="1"/>
</dbReference>
<organism evidence="3 4">
    <name type="scientific">Dietzia natronolimnaea</name>
    <dbReference type="NCBI Taxonomy" id="161920"/>
    <lineage>
        <taxon>Bacteria</taxon>
        <taxon>Bacillati</taxon>
        <taxon>Actinomycetota</taxon>
        <taxon>Actinomycetes</taxon>
        <taxon>Mycobacteriales</taxon>
        <taxon>Dietziaceae</taxon>
        <taxon>Dietzia</taxon>
    </lineage>
</organism>
<dbReference type="InterPro" id="IPR036086">
    <property type="entry name" value="ParB/Sulfiredoxin_sf"/>
</dbReference>
<evidence type="ECO:0000259" key="2">
    <source>
        <dbReference type="SMART" id="SM00470"/>
    </source>
</evidence>
<feature type="domain" description="ParB-like N-terminal" evidence="2">
    <location>
        <begin position="8"/>
        <end position="100"/>
    </location>
</feature>
<keyword evidence="4" id="KW-1185">Reference proteome</keyword>
<dbReference type="PANTHER" id="PTHR33375:SF1">
    <property type="entry name" value="CHROMOSOME-PARTITIONING PROTEIN PARB-RELATED"/>
    <property type="match status" value="1"/>
</dbReference>
<dbReference type="GO" id="GO:0007059">
    <property type="term" value="P:chromosome segregation"/>
    <property type="evidence" value="ECO:0007669"/>
    <property type="project" value="TreeGrafter"/>
</dbReference>
<dbReference type="InterPro" id="IPR050336">
    <property type="entry name" value="Chromosome_partition/occlusion"/>
</dbReference>